<reference evidence="1 2" key="1">
    <citation type="journal article" date="2013" name="Curr. Biol.">
        <title>Shared signatures of parasitism and phylogenomics unite Cryptomycota and microsporidia.</title>
        <authorList>
            <person name="James T.Y."/>
            <person name="Pelin A."/>
            <person name="Bonen L."/>
            <person name="Ahrendt S."/>
            <person name="Sain D."/>
            <person name="Corradi N."/>
            <person name="Stajich J.E."/>
        </authorList>
    </citation>
    <scope>NUCLEOTIDE SEQUENCE [LARGE SCALE GENOMIC DNA]</scope>
    <source>
        <strain evidence="1 2">CSF55</strain>
    </source>
</reference>
<evidence type="ECO:0000313" key="1">
    <source>
        <dbReference type="EMBL" id="EPZ32830.1"/>
    </source>
</evidence>
<name>A0A075ARM5_ROZAC</name>
<gene>
    <name evidence="1" type="ORF">O9G_004101</name>
</gene>
<evidence type="ECO:0000313" key="2">
    <source>
        <dbReference type="Proteomes" id="UP000030755"/>
    </source>
</evidence>
<protein>
    <submittedName>
        <fullName evidence="1">Uncharacterized protein</fullName>
    </submittedName>
</protein>
<accession>A0A075ARM5</accession>
<sequence>MPREQKVRKSKIVPKEYHDAADLGIINTVNYLGLQLSENRVEQVNDWGISKRTKLAYQKHFRGLSECLTLIGDYESLLLLHKHCPTPFCPSINATSVAHYINSKRGMKGSILKDINQNEVIDVCGKPVQCCGGWNDPKNVKQFMSVHTLRGNGGQYAEPSIDCWNEDFANRGFGCIIHRGKPCIWRNGCPSTHIIVKSAMGKSAKEGEYYVAEGDSALTQFELQRIRIALLAKNNIEDCQLWVLVLISIKLFLRSNEATGDCKNDHSIRIPSGLTIESFDRSLSIIRDGIIQSLAVKINEAGINEAKIQVKLNEVLAHLQEVKGIIIIETKEEKFMKNEYENNLLEGSRREVSMETVEDKRSNKIGATFDKIMQFARHKDIAVAKSYKNDASYLLEVAKQMEMPVEGCVSKWKPAFVQNLQLGRVLCEKDVMILIYFQLEQLFLSNIAE</sequence>
<proteinExistence type="predicted"/>
<dbReference type="OrthoDB" id="2158984at2759"/>
<keyword evidence="2" id="KW-1185">Reference proteome</keyword>
<dbReference type="Proteomes" id="UP000030755">
    <property type="component" value="Unassembled WGS sequence"/>
</dbReference>
<dbReference type="AlphaFoldDB" id="A0A075ARM5"/>
<dbReference type="EMBL" id="KE561110">
    <property type="protein sequence ID" value="EPZ32830.1"/>
    <property type="molecule type" value="Genomic_DNA"/>
</dbReference>
<organism evidence="1 2">
    <name type="scientific">Rozella allomycis (strain CSF55)</name>
    <dbReference type="NCBI Taxonomy" id="988480"/>
    <lineage>
        <taxon>Eukaryota</taxon>
        <taxon>Fungi</taxon>
        <taxon>Fungi incertae sedis</taxon>
        <taxon>Cryptomycota</taxon>
        <taxon>Cryptomycota incertae sedis</taxon>
        <taxon>Rozella</taxon>
    </lineage>
</organism>
<dbReference type="HOGENOM" id="CLU_609958_0_0_1"/>